<dbReference type="PANTHER" id="PTHR23232:SF133">
    <property type="entry name" value="RIKEN CDNA 1700020N01 GENE"/>
    <property type="match status" value="1"/>
</dbReference>
<feature type="domain" description="KRAB" evidence="1">
    <location>
        <begin position="12"/>
        <end position="66"/>
    </location>
</feature>
<organism evidence="2 3">
    <name type="scientific">Lynx canadensis</name>
    <name type="common">Canada lynx</name>
    <name type="synonym">Felis canadensis</name>
    <dbReference type="NCBI Taxonomy" id="61383"/>
    <lineage>
        <taxon>Eukaryota</taxon>
        <taxon>Metazoa</taxon>
        <taxon>Chordata</taxon>
        <taxon>Craniata</taxon>
        <taxon>Vertebrata</taxon>
        <taxon>Euteleostomi</taxon>
        <taxon>Mammalia</taxon>
        <taxon>Eutheria</taxon>
        <taxon>Laurasiatheria</taxon>
        <taxon>Carnivora</taxon>
        <taxon>Feliformia</taxon>
        <taxon>Felidae</taxon>
        <taxon>Felinae</taxon>
        <taxon>Lynx</taxon>
    </lineage>
</organism>
<dbReference type="SMART" id="SM00349">
    <property type="entry name" value="KRAB"/>
    <property type="match status" value="1"/>
</dbReference>
<dbReference type="Proteomes" id="UP000472241">
    <property type="component" value="Unplaced"/>
</dbReference>
<evidence type="ECO:0000313" key="2">
    <source>
        <dbReference type="Ensembl" id="ENSLCNP00005030522.1"/>
    </source>
</evidence>
<reference evidence="2" key="2">
    <citation type="submission" date="2025-09" db="UniProtKB">
        <authorList>
            <consortium name="Ensembl"/>
        </authorList>
    </citation>
    <scope>IDENTIFICATION</scope>
</reference>
<dbReference type="SUPFAM" id="SSF109640">
    <property type="entry name" value="KRAB domain (Kruppel-associated box)"/>
    <property type="match status" value="1"/>
</dbReference>
<dbReference type="GO" id="GO:0006355">
    <property type="term" value="P:regulation of DNA-templated transcription"/>
    <property type="evidence" value="ECO:0007669"/>
    <property type="project" value="InterPro"/>
</dbReference>
<dbReference type="AlphaFoldDB" id="A0A667HV48"/>
<reference evidence="2" key="1">
    <citation type="submission" date="2025-08" db="UniProtKB">
        <authorList>
            <consortium name="Ensembl"/>
        </authorList>
    </citation>
    <scope>IDENTIFICATION</scope>
</reference>
<dbReference type="CDD" id="cd07765">
    <property type="entry name" value="KRAB_A-box"/>
    <property type="match status" value="1"/>
</dbReference>
<dbReference type="PROSITE" id="PS50805">
    <property type="entry name" value="KRAB"/>
    <property type="match status" value="1"/>
</dbReference>
<evidence type="ECO:0000259" key="1">
    <source>
        <dbReference type="PROSITE" id="PS50805"/>
    </source>
</evidence>
<protein>
    <recommendedName>
        <fullName evidence="1">KRAB domain-containing protein</fullName>
    </recommendedName>
</protein>
<evidence type="ECO:0000313" key="3">
    <source>
        <dbReference type="Proteomes" id="UP000472241"/>
    </source>
</evidence>
<accession>A0A667HV48</accession>
<dbReference type="InterPro" id="IPR036051">
    <property type="entry name" value="KRAB_dom_sf"/>
</dbReference>
<dbReference type="InterPro" id="IPR001909">
    <property type="entry name" value="KRAB"/>
</dbReference>
<dbReference type="InterPro" id="IPR050169">
    <property type="entry name" value="Krueppel_C2H2_ZnF"/>
</dbReference>
<dbReference type="PANTHER" id="PTHR23232">
    <property type="entry name" value="KRAB DOMAIN C2H2 ZINC FINGER"/>
    <property type="match status" value="1"/>
</dbReference>
<dbReference type="Ensembl" id="ENSLCNT00005034068.1">
    <property type="protein sequence ID" value="ENSLCNP00005030522.1"/>
    <property type="gene ID" value="ENSLCNG00005019898.1"/>
</dbReference>
<dbReference type="Pfam" id="PF01352">
    <property type="entry name" value="KRAB"/>
    <property type="match status" value="1"/>
</dbReference>
<sequence>IRAAGSLYQGTVIFKDLTVYFSWQEWGLLDEAQMCLYHNVMLENLALMTSLVILMNPTLLTFSQAR</sequence>
<dbReference type="Gene3D" id="6.10.140.140">
    <property type="match status" value="1"/>
</dbReference>
<proteinExistence type="predicted"/>
<name>A0A667HV48_LYNCA</name>
<keyword evidence="3" id="KW-1185">Reference proteome</keyword>